<dbReference type="AlphaFoldDB" id="A0A8J3GUY4"/>
<keyword evidence="3" id="KW-1185">Reference proteome</keyword>
<proteinExistence type="predicted"/>
<dbReference type="Proteomes" id="UP000626220">
    <property type="component" value="Unassembled WGS sequence"/>
</dbReference>
<dbReference type="Pfam" id="PF10135">
    <property type="entry name" value="Rod-binding"/>
    <property type="match status" value="1"/>
</dbReference>
<reference evidence="2" key="2">
    <citation type="submission" date="2020-09" db="EMBL/GenBank/DDBJ databases">
        <authorList>
            <person name="Sun Q."/>
            <person name="Kim S."/>
        </authorList>
    </citation>
    <scope>NUCLEOTIDE SEQUENCE</scope>
    <source>
        <strain evidence="2">KCTC 42650</strain>
    </source>
</reference>
<organism evidence="2 3">
    <name type="scientific">Seohaeicola zhoushanensis</name>
    <dbReference type="NCBI Taxonomy" id="1569283"/>
    <lineage>
        <taxon>Bacteria</taxon>
        <taxon>Pseudomonadati</taxon>
        <taxon>Pseudomonadota</taxon>
        <taxon>Alphaproteobacteria</taxon>
        <taxon>Rhodobacterales</taxon>
        <taxon>Roseobacteraceae</taxon>
        <taxon>Seohaeicola</taxon>
    </lineage>
</organism>
<dbReference type="EMBL" id="BNCJ01000001">
    <property type="protein sequence ID" value="GHF36936.1"/>
    <property type="molecule type" value="Genomic_DNA"/>
</dbReference>
<evidence type="ECO:0000313" key="3">
    <source>
        <dbReference type="Proteomes" id="UP000626220"/>
    </source>
</evidence>
<gene>
    <name evidence="2" type="ORF">GCM10017056_06030</name>
</gene>
<evidence type="ECO:0000313" key="2">
    <source>
        <dbReference type="EMBL" id="GHF36936.1"/>
    </source>
</evidence>
<accession>A0A8J3GUY4</accession>
<name>A0A8J3GUY4_9RHOB</name>
<dbReference type="RefSeq" id="WP_189678763.1">
    <property type="nucleotide sequence ID" value="NZ_BNCJ01000001.1"/>
</dbReference>
<feature type="domain" description="Flagellar protein FlgJ N-terminal" evidence="1">
    <location>
        <begin position="33"/>
        <end position="81"/>
    </location>
</feature>
<dbReference type="InterPro" id="IPR019301">
    <property type="entry name" value="Flagellar_prot_FlgJ_N"/>
</dbReference>
<evidence type="ECO:0000259" key="1">
    <source>
        <dbReference type="Pfam" id="PF10135"/>
    </source>
</evidence>
<protein>
    <recommendedName>
        <fullName evidence="1">Flagellar protein FlgJ N-terminal domain-containing protein</fullName>
    </recommendedName>
</protein>
<reference evidence="2" key="1">
    <citation type="journal article" date="2014" name="Int. J. Syst. Evol. Microbiol.">
        <title>Complete genome sequence of Corynebacterium casei LMG S-19264T (=DSM 44701T), isolated from a smear-ripened cheese.</title>
        <authorList>
            <consortium name="US DOE Joint Genome Institute (JGI-PGF)"/>
            <person name="Walter F."/>
            <person name="Albersmeier A."/>
            <person name="Kalinowski J."/>
            <person name="Ruckert C."/>
        </authorList>
    </citation>
    <scope>NUCLEOTIDE SEQUENCE</scope>
    <source>
        <strain evidence="2">KCTC 42650</strain>
    </source>
</reference>
<comment type="caution">
    <text evidence="2">The sequence shown here is derived from an EMBL/GenBank/DDBJ whole genome shotgun (WGS) entry which is preliminary data.</text>
</comment>
<sequence length="88" mass="8921">MITESHGALPPPHSDAALRAAAVELEATFLAEMLKSGGLAKAPAGFGGGAGEEQFQSILVGEQARMIARAGGIGLAETLFRALTEAES</sequence>